<dbReference type="InParanoid" id="A2FZL0"/>
<organism evidence="1 2">
    <name type="scientific">Trichomonas vaginalis (strain ATCC PRA-98 / G3)</name>
    <dbReference type="NCBI Taxonomy" id="412133"/>
    <lineage>
        <taxon>Eukaryota</taxon>
        <taxon>Metamonada</taxon>
        <taxon>Parabasalia</taxon>
        <taxon>Trichomonadida</taxon>
        <taxon>Trichomonadidae</taxon>
        <taxon>Trichomonas</taxon>
    </lineage>
</organism>
<dbReference type="InterPro" id="IPR032675">
    <property type="entry name" value="LRR_dom_sf"/>
</dbReference>
<dbReference type="Gene3D" id="3.80.10.10">
    <property type="entry name" value="Ribonuclease Inhibitor"/>
    <property type="match status" value="3"/>
</dbReference>
<dbReference type="AlphaFoldDB" id="A2FZL0"/>
<name>A2FZL0_TRIV3</name>
<dbReference type="PANTHER" id="PTHR45661">
    <property type="entry name" value="SURFACE ANTIGEN"/>
    <property type="match status" value="1"/>
</dbReference>
<protein>
    <submittedName>
        <fullName evidence="1">Surface antigen BspA-like</fullName>
    </submittedName>
</protein>
<dbReference type="VEuPathDB" id="TrichDB:TVAG_193160"/>
<dbReference type="SUPFAM" id="SSF52058">
    <property type="entry name" value="L domain-like"/>
    <property type="match status" value="2"/>
</dbReference>
<evidence type="ECO:0000313" key="1">
    <source>
        <dbReference type="EMBL" id="EAX89668.1"/>
    </source>
</evidence>
<dbReference type="EMBL" id="DS114179">
    <property type="protein sequence ID" value="EAX89668.1"/>
    <property type="molecule type" value="Genomic_DNA"/>
</dbReference>
<dbReference type="PANTHER" id="PTHR45661:SF3">
    <property type="entry name" value="IG-LIKE DOMAIN-CONTAINING PROTEIN"/>
    <property type="match status" value="1"/>
</dbReference>
<dbReference type="VEuPathDB" id="TrichDB:TVAGG3_0792060"/>
<reference evidence="1" key="1">
    <citation type="submission" date="2006-10" db="EMBL/GenBank/DDBJ databases">
        <authorList>
            <person name="Amadeo P."/>
            <person name="Zhao Q."/>
            <person name="Wortman J."/>
            <person name="Fraser-Liggett C."/>
            <person name="Carlton J."/>
        </authorList>
    </citation>
    <scope>NUCLEOTIDE SEQUENCE</scope>
    <source>
        <strain evidence="1">G3</strain>
    </source>
</reference>
<evidence type="ECO:0000313" key="2">
    <source>
        <dbReference type="Proteomes" id="UP000001542"/>
    </source>
</evidence>
<dbReference type="InterPro" id="IPR053139">
    <property type="entry name" value="Surface_bspA-like"/>
</dbReference>
<dbReference type="KEGG" id="tva:4747340"/>
<accession>A2FZL0</accession>
<dbReference type="RefSeq" id="XP_001302598.1">
    <property type="nucleotide sequence ID" value="XM_001302597.1"/>
</dbReference>
<dbReference type="Pfam" id="PF13306">
    <property type="entry name" value="LRR_5"/>
    <property type="match status" value="5"/>
</dbReference>
<reference evidence="1" key="2">
    <citation type="journal article" date="2007" name="Science">
        <title>Draft genome sequence of the sexually transmitted pathogen Trichomonas vaginalis.</title>
        <authorList>
            <person name="Carlton J.M."/>
            <person name="Hirt R.P."/>
            <person name="Silva J.C."/>
            <person name="Delcher A.L."/>
            <person name="Schatz M."/>
            <person name="Zhao Q."/>
            <person name="Wortman J.R."/>
            <person name="Bidwell S.L."/>
            <person name="Alsmark U.C.M."/>
            <person name="Besteiro S."/>
            <person name="Sicheritz-Ponten T."/>
            <person name="Noel C.J."/>
            <person name="Dacks J.B."/>
            <person name="Foster P.G."/>
            <person name="Simillion C."/>
            <person name="Van de Peer Y."/>
            <person name="Miranda-Saavedra D."/>
            <person name="Barton G.J."/>
            <person name="Westrop G.D."/>
            <person name="Mueller S."/>
            <person name="Dessi D."/>
            <person name="Fiori P.L."/>
            <person name="Ren Q."/>
            <person name="Paulsen I."/>
            <person name="Zhang H."/>
            <person name="Bastida-Corcuera F.D."/>
            <person name="Simoes-Barbosa A."/>
            <person name="Brown M.T."/>
            <person name="Hayes R.D."/>
            <person name="Mukherjee M."/>
            <person name="Okumura C.Y."/>
            <person name="Schneider R."/>
            <person name="Smith A.J."/>
            <person name="Vanacova S."/>
            <person name="Villalvazo M."/>
            <person name="Haas B.J."/>
            <person name="Pertea M."/>
            <person name="Feldblyum T.V."/>
            <person name="Utterback T.R."/>
            <person name="Shu C.L."/>
            <person name="Osoegawa K."/>
            <person name="de Jong P.J."/>
            <person name="Hrdy I."/>
            <person name="Horvathova L."/>
            <person name="Zubacova Z."/>
            <person name="Dolezal P."/>
            <person name="Malik S.B."/>
            <person name="Logsdon J.M. Jr."/>
            <person name="Henze K."/>
            <person name="Gupta A."/>
            <person name="Wang C.C."/>
            <person name="Dunne R.L."/>
            <person name="Upcroft J.A."/>
            <person name="Upcroft P."/>
            <person name="White O."/>
            <person name="Salzberg S.L."/>
            <person name="Tang P."/>
            <person name="Chiu C.-H."/>
            <person name="Lee Y.-S."/>
            <person name="Embley T.M."/>
            <person name="Coombs G.H."/>
            <person name="Mottram J.C."/>
            <person name="Tachezy J."/>
            <person name="Fraser-Liggett C.M."/>
            <person name="Johnson P.J."/>
        </authorList>
    </citation>
    <scope>NUCLEOTIDE SEQUENCE [LARGE SCALE GENOMIC DNA]</scope>
    <source>
        <strain evidence="1">G3</strain>
    </source>
</reference>
<dbReference type="Proteomes" id="UP000001542">
    <property type="component" value="Unassembled WGS sequence"/>
</dbReference>
<dbReference type="InterPro" id="IPR026906">
    <property type="entry name" value="LRR_5"/>
</dbReference>
<sequence>MQYCTLLTYLNNSVFRLCQKLQTITLPPNLKEIGSGSLGWCGLRSITIPNSVVKIHHWSSQDGGAFTGSLYSVTINPESNLEIIGTESFVSSKIKSIFIPKKVTELYGSCFHNVFLDEIIIDAENQKFKSDKLSIYGGVNNDTLVYVSSKFTGNYVVENFVSKIGASCFADCKLSSITFHENVSSIGGYCFADSSLVEIVLPKKVVTVGNYVFRGCQQLRSVTLSNATTTIYSGAFYNCISLTRIVFPSTLASIGESVFYGCKNLVIDSSQNSNFNYDNQMLLSNKKTTIIEFFGNDVNLEITAPPETTTIGARTFMNKKLKTIKFQGNSLRYIGEYCFSQSTIQSITFPDSLNNLGKGCFENCLFLTSISFANSCPLTVISEICFNGCKNLQIITLSGSITTIKAYAFCNCYSISDIGIRGTQVSNIEIFCFMNSGITKFSSSNKITFGYGAFSNSNIAEVNILADSISEECFKNCTMLTSLTLNEGITTIYESAFRDCVSLSSFTIPASIRQIRSYAFMGCTSLKTVTLSLNSQISEINGGIFADCPLLQSIKLDANDKQYRFANGALTYYNETKIITFIPSSDIQTFVVPAAMEKNRFIFFLCMYQFSQSYI</sequence>
<keyword evidence="2" id="KW-1185">Reference proteome</keyword>
<gene>
    <name evidence="1" type="ORF">TVAG_171480</name>
</gene>
<proteinExistence type="predicted"/>